<evidence type="ECO:0008006" key="6">
    <source>
        <dbReference type="Google" id="ProtNLM"/>
    </source>
</evidence>
<feature type="coiled-coil region" evidence="2">
    <location>
        <begin position="218"/>
        <end position="262"/>
    </location>
</feature>
<dbReference type="GO" id="GO:0005886">
    <property type="term" value="C:plasma membrane"/>
    <property type="evidence" value="ECO:0007669"/>
    <property type="project" value="TreeGrafter"/>
</dbReference>
<evidence type="ECO:0000256" key="1">
    <source>
        <dbReference type="ARBA" id="ARBA00004308"/>
    </source>
</evidence>
<dbReference type="GO" id="GO:0012505">
    <property type="term" value="C:endomembrane system"/>
    <property type="evidence" value="ECO:0007669"/>
    <property type="project" value="UniProtKB-SubCell"/>
</dbReference>
<comment type="caution">
    <text evidence="4">The sequence shown here is derived from an EMBL/GenBank/DDBJ whole genome shotgun (WGS) entry which is preliminary data.</text>
</comment>
<dbReference type="SUPFAM" id="SSF117892">
    <property type="entry name" value="Band 7/SPFH domain"/>
    <property type="match status" value="1"/>
</dbReference>
<dbReference type="PANTHER" id="PTHR13806:SF31">
    <property type="entry name" value="FLOTILLIN-LIKE PROTEIN 1-RELATED"/>
    <property type="match status" value="1"/>
</dbReference>
<dbReference type="InterPro" id="IPR027705">
    <property type="entry name" value="Flotillin_fam"/>
</dbReference>
<dbReference type="OrthoDB" id="9815577at2"/>
<evidence type="ECO:0000256" key="3">
    <source>
        <dbReference type="SAM" id="Phobius"/>
    </source>
</evidence>
<keyword evidence="3" id="KW-0472">Membrane</keyword>
<dbReference type="InterPro" id="IPR036013">
    <property type="entry name" value="Band_7/SPFH_dom_sf"/>
</dbReference>
<evidence type="ECO:0000256" key="2">
    <source>
        <dbReference type="SAM" id="Coils"/>
    </source>
</evidence>
<feature type="transmembrane region" description="Helical" evidence="3">
    <location>
        <begin position="6"/>
        <end position="26"/>
    </location>
</feature>
<keyword evidence="5" id="KW-1185">Reference proteome</keyword>
<protein>
    <recommendedName>
        <fullName evidence="6">Band 7 protein</fullName>
    </recommendedName>
</protein>
<dbReference type="PANTHER" id="PTHR13806">
    <property type="entry name" value="FLOTILLIN-RELATED"/>
    <property type="match status" value="1"/>
</dbReference>
<dbReference type="Gene3D" id="3.30.479.30">
    <property type="entry name" value="Band 7 domain"/>
    <property type="match status" value="1"/>
</dbReference>
<reference evidence="4 5" key="1">
    <citation type="submission" date="2018-03" db="EMBL/GenBank/DDBJ databases">
        <authorList>
            <person name="Keele B.F."/>
        </authorList>
    </citation>
    <scope>NUCLEOTIDE SEQUENCE [LARGE SCALE GENOMIC DNA]</scope>
    <source>
        <strain evidence="4 5">D20</strain>
    </source>
</reference>
<dbReference type="EMBL" id="PZKC01000001">
    <property type="protein sequence ID" value="PTD98081.1"/>
    <property type="molecule type" value="Genomic_DNA"/>
</dbReference>
<dbReference type="AlphaFoldDB" id="A0A2T4IJX2"/>
<name>A0A2T4IJX2_9RHOO</name>
<sequence length="703" mass="77685">MEPILIAIGILAFLIFSMFAMLAKFYRKVEQGYAMIVNTLNSEPDVTFTGRMVYPIIHKAEMMDIALKTVEIDRTGHDGLICQDNIRADIKVKFFVRVNKTAEDVLKVAQGIGCARASNPETLEELFSAKFSEALKTVGKSMDFVELYQARDRFRDEIIAQIGDDLSGYVLEDAAIDYLEQTPLSKLDPSNILDAQGIKKITELTAAENVRTNDLRRNEEMQIKKKDVETREALLELERQQADAEARQLREVESVKAREQAETARIRSEEHAKAELARLQTEQAISVQQENVLREKEVAENNRLRAVAIEEEKVKRARELEVVDREKEVTLQRIDKDRAVEVQKKAIADVVRERIVVERTVAEQEEAIKELRVVAEADRKKKATVITAEGTAEENMIMEIKAAEARERRARHAAAEELTLADARLKVAERHAEAKKREAEGMEAIAAANGLAEARVQMVAADAKEKQGMVEAKVRIAEAEAVAKYGQAEAEALQARLTAEADGKERMGLADVGVKTADADAAVKMGLAEAQVIEARFNAEAKGLREKFEAMKAMSEDTRAHEEFRMRLENAHIETIKAIEAQTSIAREQADVLGVALGNARIDIVGGEGDYFDRFVNALSVGKGIDGAIAKSNTLQVGLKDHLTGKRDMVSDVRDVVGALGSASGELQNLSVAALLTKVLRDGNDSQKAALQTLLDGFRGAKA</sequence>
<keyword evidence="3" id="KW-0812">Transmembrane</keyword>
<dbReference type="RefSeq" id="WP_107491841.1">
    <property type="nucleotide sequence ID" value="NZ_PZKC01000001.1"/>
</dbReference>
<reference evidence="4 5" key="2">
    <citation type="submission" date="2018-04" db="EMBL/GenBank/DDBJ databases">
        <title>Thauera lacus sp. nov., isolated from an saline lake in Inner Mongolia, China.</title>
        <authorList>
            <person name="Liang Q.-Y."/>
        </authorList>
    </citation>
    <scope>NUCLEOTIDE SEQUENCE [LARGE SCALE GENOMIC DNA]</scope>
    <source>
        <strain evidence="4 5">D20</strain>
    </source>
</reference>
<keyword evidence="2" id="KW-0175">Coiled coil</keyword>
<dbReference type="Proteomes" id="UP000241193">
    <property type="component" value="Unassembled WGS sequence"/>
</dbReference>
<keyword evidence="3" id="KW-1133">Transmembrane helix</keyword>
<evidence type="ECO:0000313" key="5">
    <source>
        <dbReference type="Proteomes" id="UP000241193"/>
    </source>
</evidence>
<comment type="subcellular location">
    <subcellularLocation>
        <location evidence="1">Endomembrane system</location>
    </subcellularLocation>
</comment>
<proteinExistence type="predicted"/>
<accession>A0A2T4IJX2</accession>
<evidence type="ECO:0000313" key="4">
    <source>
        <dbReference type="EMBL" id="PTD98081.1"/>
    </source>
</evidence>
<organism evidence="4 5">
    <name type="scientific">Pseudothauera lacus</name>
    <dbReference type="NCBI Taxonomy" id="2136175"/>
    <lineage>
        <taxon>Bacteria</taxon>
        <taxon>Pseudomonadati</taxon>
        <taxon>Pseudomonadota</taxon>
        <taxon>Betaproteobacteria</taxon>
        <taxon>Rhodocyclales</taxon>
        <taxon>Zoogloeaceae</taxon>
        <taxon>Pseudothauera</taxon>
    </lineage>
</organism>
<gene>
    <name evidence="4" type="ORF">C8261_01295</name>
</gene>